<evidence type="ECO:0000256" key="5">
    <source>
        <dbReference type="ARBA" id="ARBA00022676"/>
    </source>
</evidence>
<keyword evidence="8 11" id="KW-0119">Carbohydrate metabolism</keyword>
<dbReference type="EC" id="2.4.1.1" evidence="11"/>
<dbReference type="Gene3D" id="3.40.50.2000">
    <property type="entry name" value="Glycogen Phosphorylase B"/>
    <property type="match status" value="2"/>
</dbReference>
<evidence type="ECO:0000256" key="2">
    <source>
        <dbReference type="ARBA" id="ARBA00001933"/>
    </source>
</evidence>
<evidence type="ECO:0000256" key="4">
    <source>
        <dbReference type="ARBA" id="ARBA00022600"/>
    </source>
</evidence>
<dbReference type="CDD" id="cd04300">
    <property type="entry name" value="GT35_Glycogen_Phosphorylase"/>
    <property type="match status" value="1"/>
</dbReference>
<dbReference type="FunFam" id="3.40.50.2000:FF:000005">
    <property type="entry name" value="Alpha-1,4 glucan phosphorylase"/>
    <property type="match status" value="1"/>
</dbReference>
<dbReference type="Pfam" id="PF00343">
    <property type="entry name" value="Phosphorylase"/>
    <property type="match status" value="1"/>
</dbReference>
<protein>
    <recommendedName>
        <fullName evidence="11">Alpha-1,4 glucan phosphorylase</fullName>
        <ecNumber evidence="11">2.4.1.1</ecNumber>
    </recommendedName>
</protein>
<dbReference type="GO" id="GO:0005980">
    <property type="term" value="P:glycogen catabolic process"/>
    <property type="evidence" value="ECO:0007669"/>
    <property type="project" value="TreeGrafter"/>
</dbReference>
<reference evidence="12 13" key="2">
    <citation type="journal article" date="2010" name="BMC Genomics">
        <title>The genome of Geobacter bemidjiensis, exemplar for the subsurface clade of Geobacter species that predominate in Fe(III)-reducing subsurface environments.</title>
        <authorList>
            <person name="Aklujkar M."/>
            <person name="Young N.D."/>
            <person name="Holmes D."/>
            <person name="Chavan M."/>
            <person name="Risso C."/>
            <person name="Kiss H.E."/>
            <person name="Han C.S."/>
            <person name="Land M.L."/>
            <person name="Lovley D.R."/>
        </authorList>
    </citation>
    <scope>NUCLEOTIDE SEQUENCE [LARGE SCALE GENOMIC DNA]</scope>
    <source>
        <strain evidence="13">ATCC BAA-1014 / DSM 16622 / JCM 12645 / Bem</strain>
    </source>
</reference>
<keyword evidence="5 11" id="KW-0328">Glycosyltransferase</keyword>
<dbReference type="GO" id="GO:0005737">
    <property type="term" value="C:cytoplasm"/>
    <property type="evidence" value="ECO:0007669"/>
    <property type="project" value="TreeGrafter"/>
</dbReference>
<evidence type="ECO:0000313" key="13">
    <source>
        <dbReference type="Proteomes" id="UP000008825"/>
    </source>
</evidence>
<dbReference type="FunFam" id="3.40.50.2000:FF:000002">
    <property type="entry name" value="Alpha-1,4 glucan phosphorylase"/>
    <property type="match status" value="1"/>
</dbReference>
<keyword evidence="13" id="KW-1185">Reference proteome</keyword>
<dbReference type="NCBIfam" id="TIGR02093">
    <property type="entry name" value="P_ylase"/>
    <property type="match status" value="1"/>
</dbReference>
<sequence length="842" mass="95285">MANTETDILCAPGLEDLPPLPMDAKSLVNDFTHHYFHHLGRDRNCRNIRYNYQALAFTVRERLIERWNNTRYAYIDADTKTGYYLSLEFLMGRALGNAMLNLGLDDAAHRAMEQLGIRLEQVAEEEIDAGLGNGGLGRLAACFLDSCATLQLPVMGYGIRYEYGMFRQRIENGRQVEEPDHWLRDGNPWEMERPEYTQRIRFGGRTECSRNDDGSLTHRWLDTHDILAVPYDLPIPGYKNGTVNTLRLWKSAATDAFDLQEFNAGSYTESVAMKNEAENITMVLYPNDASENGKELRLRQQYFLASASLQDVLARWKQRQGEVFGHFAERNVFQLNDTHPSCAVPELMRLLMDEKGMGWDEAWSVTTRTMAYTNHTLLPEALEKWPVPLFRQLLPRLLEIILEINARFLAEVSSRWPGDNERLRNMSIIEEGPVPQVRMAYLAIVGSFSVNGVAALHSQLLVQGLFRDFYELWPEKFNNKTNGVTPRRWLVKCNPGLASLIAGRIGEGFIADLGRISQVAPLADDPEFRSKWHAVKKANKERLAAVVLDQCGVPFNPESLFDVQVKRIHEYKRQLLNVLHVIHLYDRIKRGDTGEWTNRCVLIGGKAAPGYHMAKLIIKLIGNVAKVVNEDPLVGDRLKVAFFPNYRVTAMEVICPGTDLSEQISTAGKEASGTGNMKFMMNGAITIGTLDGANIEIREEVGDENFFVFGLTAEEVEHQRRSYNPAGIIAADPDLNRVLQLLTSGHFNMFEAGLFDPIIQAIVNPGDPWMVAADFRSYVQAQKRAAAAYLDREAWTRMSIVNSARSGKFSTDRTIAEYNEEIWRLRPVRPLPLVPSEPNGKL</sequence>
<dbReference type="PANTHER" id="PTHR11468">
    <property type="entry name" value="GLYCOGEN PHOSPHORYLASE"/>
    <property type="match status" value="1"/>
</dbReference>
<organism evidence="12 13">
    <name type="scientific">Citrifermentans bemidjiense (strain ATCC BAA-1014 / DSM 16622 / JCM 12645 / Bem)</name>
    <name type="common">Geobacter bemidjiensis</name>
    <dbReference type="NCBI Taxonomy" id="404380"/>
    <lineage>
        <taxon>Bacteria</taxon>
        <taxon>Pseudomonadati</taxon>
        <taxon>Thermodesulfobacteriota</taxon>
        <taxon>Desulfuromonadia</taxon>
        <taxon>Geobacterales</taxon>
        <taxon>Geobacteraceae</taxon>
        <taxon>Citrifermentans</taxon>
    </lineage>
</organism>
<dbReference type="RefSeq" id="WP_012530669.1">
    <property type="nucleotide sequence ID" value="NC_011146.1"/>
</dbReference>
<dbReference type="OrthoDB" id="7229284at2"/>
<dbReference type="EMBL" id="CP001124">
    <property type="protein sequence ID" value="ACH39247.1"/>
    <property type="molecule type" value="Genomic_DNA"/>
</dbReference>
<dbReference type="GO" id="GO:0008184">
    <property type="term" value="F:glycogen phosphorylase activity"/>
    <property type="evidence" value="ECO:0007669"/>
    <property type="project" value="InterPro"/>
</dbReference>
<evidence type="ECO:0000256" key="1">
    <source>
        <dbReference type="ARBA" id="ARBA00001275"/>
    </source>
</evidence>
<dbReference type="HOGENOM" id="CLU_010198_1_1_7"/>
<comment type="function">
    <text evidence="9">Phosphorylase is an important allosteric enzyme in carbohydrate metabolism. Enzymes from different sources differ in their regulatory mechanisms and in their natural substrates. However, all known phosphorylases share catalytic and structural properties.</text>
</comment>
<keyword evidence="6 11" id="KW-0808">Transferase</keyword>
<comment type="similarity">
    <text evidence="3 11">Belongs to the glycogen phosphorylase family.</text>
</comment>
<dbReference type="KEGG" id="gbm:Gbem_2235"/>
<comment type="catalytic activity">
    <reaction evidence="1 11">
        <text>[(1-&gt;4)-alpha-D-glucosyl](n) + phosphate = [(1-&gt;4)-alpha-D-glucosyl](n-1) + alpha-D-glucose 1-phosphate</text>
        <dbReference type="Rhea" id="RHEA:41732"/>
        <dbReference type="Rhea" id="RHEA-COMP:9584"/>
        <dbReference type="Rhea" id="RHEA-COMP:9586"/>
        <dbReference type="ChEBI" id="CHEBI:15444"/>
        <dbReference type="ChEBI" id="CHEBI:43474"/>
        <dbReference type="ChEBI" id="CHEBI:58601"/>
        <dbReference type="EC" id="2.4.1.1"/>
    </reaction>
</comment>
<accession>B5EEA2</accession>
<dbReference type="SUPFAM" id="SSF53756">
    <property type="entry name" value="UDP-Glycosyltransferase/glycogen phosphorylase"/>
    <property type="match status" value="1"/>
</dbReference>
<name>B5EEA2_CITBB</name>
<dbReference type="eggNOG" id="COG0058">
    <property type="taxonomic scope" value="Bacteria"/>
</dbReference>
<comment type="cofactor">
    <cofactor evidence="2 11">
        <name>pyridoxal 5'-phosphate</name>
        <dbReference type="ChEBI" id="CHEBI:597326"/>
    </cofactor>
</comment>
<dbReference type="PANTHER" id="PTHR11468:SF3">
    <property type="entry name" value="GLYCOGEN PHOSPHORYLASE, LIVER FORM"/>
    <property type="match status" value="1"/>
</dbReference>
<evidence type="ECO:0000313" key="12">
    <source>
        <dbReference type="EMBL" id="ACH39247.1"/>
    </source>
</evidence>
<dbReference type="PROSITE" id="PS00102">
    <property type="entry name" value="PHOSPHORYLASE"/>
    <property type="match status" value="1"/>
</dbReference>
<evidence type="ECO:0000256" key="7">
    <source>
        <dbReference type="ARBA" id="ARBA00022898"/>
    </source>
</evidence>
<comment type="function">
    <text evidence="11">Allosteric enzyme that catalyzes the rate-limiting step in glycogen catabolism, the phosphorolytic cleavage of glycogen to produce glucose-1-phosphate, and plays a central role in maintaining cellular and organismal glucose homeostasis.</text>
</comment>
<dbReference type="InterPro" id="IPR011833">
    <property type="entry name" value="Glycg_phsphrylas"/>
</dbReference>
<dbReference type="InterPro" id="IPR035090">
    <property type="entry name" value="Pyridoxal_P_attach_site"/>
</dbReference>
<proteinExistence type="inferred from homology"/>
<dbReference type="GO" id="GO:0030170">
    <property type="term" value="F:pyridoxal phosphate binding"/>
    <property type="evidence" value="ECO:0007669"/>
    <property type="project" value="InterPro"/>
</dbReference>
<dbReference type="PIRSF" id="PIRSF000460">
    <property type="entry name" value="Pprylas_GlgP"/>
    <property type="match status" value="1"/>
</dbReference>
<feature type="modified residue" description="N6-(pyridoxal phosphate)lysine" evidence="10">
    <location>
        <position position="678"/>
    </location>
</feature>
<evidence type="ECO:0000256" key="8">
    <source>
        <dbReference type="ARBA" id="ARBA00023277"/>
    </source>
</evidence>
<dbReference type="CAZy" id="GT35">
    <property type="family name" value="Glycosyltransferase Family 35"/>
</dbReference>
<dbReference type="STRING" id="404380.Gbem_2235"/>
<keyword evidence="7 10" id="KW-0663">Pyridoxal phosphate</keyword>
<dbReference type="AlphaFoldDB" id="B5EEA2"/>
<evidence type="ECO:0000256" key="6">
    <source>
        <dbReference type="ARBA" id="ARBA00022679"/>
    </source>
</evidence>
<dbReference type="Proteomes" id="UP000008825">
    <property type="component" value="Chromosome"/>
</dbReference>
<keyword evidence="4" id="KW-0321">Glycogen metabolism</keyword>
<evidence type="ECO:0000256" key="11">
    <source>
        <dbReference type="RuleBase" id="RU000587"/>
    </source>
</evidence>
<evidence type="ECO:0000256" key="3">
    <source>
        <dbReference type="ARBA" id="ARBA00006047"/>
    </source>
</evidence>
<evidence type="ECO:0000256" key="9">
    <source>
        <dbReference type="ARBA" id="ARBA00025174"/>
    </source>
</evidence>
<gene>
    <name evidence="12" type="ordered locus">Gbem_2235</name>
</gene>
<reference evidence="12 13" key="1">
    <citation type="submission" date="2008-07" db="EMBL/GenBank/DDBJ databases">
        <title>Complete sequence of Geobacter bemidjiensis BEM.</title>
        <authorList>
            <consortium name="US DOE Joint Genome Institute"/>
            <person name="Lucas S."/>
            <person name="Copeland A."/>
            <person name="Lapidus A."/>
            <person name="Glavina del Rio T."/>
            <person name="Dalin E."/>
            <person name="Tice H."/>
            <person name="Bruce D."/>
            <person name="Goodwin L."/>
            <person name="Pitluck S."/>
            <person name="Kiss H."/>
            <person name="Brettin T."/>
            <person name="Detter J.C."/>
            <person name="Han C."/>
            <person name="Kuske C.R."/>
            <person name="Schmutz J."/>
            <person name="Larimer F."/>
            <person name="Land M."/>
            <person name="Hauser L."/>
            <person name="Kyrpides N."/>
            <person name="Lykidis A."/>
            <person name="Lovley D."/>
            <person name="Richardson P."/>
        </authorList>
    </citation>
    <scope>NUCLEOTIDE SEQUENCE [LARGE SCALE GENOMIC DNA]</scope>
    <source>
        <strain evidence="13">ATCC BAA-1014 / DSM 16622 / JCM 12645 / Bem</strain>
    </source>
</reference>
<evidence type="ECO:0000256" key="10">
    <source>
        <dbReference type="PIRSR" id="PIRSR000460-1"/>
    </source>
</evidence>
<dbReference type="InterPro" id="IPR000811">
    <property type="entry name" value="Glyco_trans_35"/>
</dbReference>